<dbReference type="OrthoDB" id="9811121at2"/>
<feature type="region of interest" description="Disordered" evidence="2">
    <location>
        <begin position="218"/>
        <end position="237"/>
    </location>
</feature>
<comment type="caution">
    <text evidence="4">The sequence shown here is derived from an EMBL/GenBank/DDBJ whole genome shotgun (WGS) entry which is preliminary data.</text>
</comment>
<dbReference type="RefSeq" id="WP_144747939.1">
    <property type="nucleotide sequence ID" value="NZ_VMNW02000013.1"/>
</dbReference>
<dbReference type="InterPro" id="IPR050345">
    <property type="entry name" value="Aliph_Amidase/BUP"/>
</dbReference>
<dbReference type="Gene3D" id="3.60.110.10">
    <property type="entry name" value="Carbon-nitrogen hydrolase"/>
    <property type="match status" value="1"/>
</dbReference>
<evidence type="ECO:0000256" key="2">
    <source>
        <dbReference type="SAM" id="MobiDB-lite"/>
    </source>
</evidence>
<dbReference type="CDD" id="cd07197">
    <property type="entry name" value="nitrilase"/>
    <property type="match status" value="1"/>
</dbReference>
<dbReference type="Pfam" id="PF00795">
    <property type="entry name" value="CN_hydrolase"/>
    <property type="match status" value="1"/>
</dbReference>
<dbReference type="InterPro" id="IPR036526">
    <property type="entry name" value="C-N_Hydrolase_sf"/>
</dbReference>
<organism evidence="4 5">
    <name type="scientific">Amycolatopsis acidicola</name>
    <dbReference type="NCBI Taxonomy" id="2596893"/>
    <lineage>
        <taxon>Bacteria</taxon>
        <taxon>Bacillati</taxon>
        <taxon>Actinomycetota</taxon>
        <taxon>Actinomycetes</taxon>
        <taxon>Pseudonocardiales</taxon>
        <taxon>Pseudonocardiaceae</taxon>
        <taxon>Amycolatopsis</taxon>
    </lineage>
</organism>
<evidence type="ECO:0000313" key="4">
    <source>
        <dbReference type="EMBL" id="KAA9162327.1"/>
    </source>
</evidence>
<dbReference type="EMBL" id="VMNW02000013">
    <property type="protein sequence ID" value="KAA9162327.1"/>
    <property type="molecule type" value="Genomic_DNA"/>
</dbReference>
<dbReference type="PROSITE" id="PS50263">
    <property type="entry name" value="CN_HYDROLASE"/>
    <property type="match status" value="1"/>
</dbReference>
<dbReference type="PANTHER" id="PTHR43674">
    <property type="entry name" value="NITRILASE C965.09-RELATED"/>
    <property type="match status" value="1"/>
</dbReference>
<reference evidence="4" key="1">
    <citation type="submission" date="2019-09" db="EMBL/GenBank/DDBJ databases">
        <authorList>
            <person name="Teo W.F.A."/>
            <person name="Duangmal K."/>
        </authorList>
    </citation>
    <scope>NUCLEOTIDE SEQUENCE [LARGE SCALE GENOMIC DNA]</scope>
    <source>
        <strain evidence="4">K81G1</strain>
    </source>
</reference>
<gene>
    <name evidence="4" type="ORF">FPZ12_011850</name>
</gene>
<dbReference type="InterPro" id="IPR003010">
    <property type="entry name" value="C-N_Hydrolase"/>
</dbReference>
<evidence type="ECO:0000259" key="3">
    <source>
        <dbReference type="PROSITE" id="PS50263"/>
    </source>
</evidence>
<dbReference type="SUPFAM" id="SSF56317">
    <property type="entry name" value="Carbon-nitrogen hydrolase"/>
    <property type="match status" value="1"/>
</dbReference>
<dbReference type="Proteomes" id="UP000319769">
    <property type="component" value="Unassembled WGS sequence"/>
</dbReference>
<name>A0A5N0V7J7_9PSEU</name>
<dbReference type="PANTHER" id="PTHR43674:SF16">
    <property type="entry name" value="CARBON-NITROGEN FAMILY, PUTATIVE (AFU_ORTHOLOGUE AFUA_5G02350)-RELATED"/>
    <property type="match status" value="1"/>
</dbReference>
<feature type="domain" description="CN hydrolase" evidence="3">
    <location>
        <begin position="1"/>
        <end position="237"/>
    </location>
</feature>
<accession>A0A5N0V7J7</accession>
<proteinExistence type="predicted"/>
<keyword evidence="5" id="KW-1185">Reference proteome</keyword>
<evidence type="ECO:0000313" key="5">
    <source>
        <dbReference type="Proteomes" id="UP000319769"/>
    </source>
</evidence>
<keyword evidence="1 4" id="KW-0378">Hydrolase</keyword>
<evidence type="ECO:0000256" key="1">
    <source>
        <dbReference type="ARBA" id="ARBA00022801"/>
    </source>
</evidence>
<dbReference type="GO" id="GO:0016811">
    <property type="term" value="F:hydrolase activity, acting on carbon-nitrogen (but not peptide) bonds, in linear amides"/>
    <property type="evidence" value="ECO:0007669"/>
    <property type="project" value="TreeGrafter"/>
</dbReference>
<protein>
    <submittedName>
        <fullName evidence="4">Carbon-nitrogen hydrolase family protein</fullName>
    </submittedName>
</protein>
<sequence>MRSGYAGSDFADYRGFDWSMLKSLTRRIMALAGELGIWVVLGSSHPLRGEHKPHNSLYLIDDGGRLVDRYDKRFCAGGADEDSGDLAHYTPGNHAMTWTINGVRCGALICYDFRFPELYREYKRKDVQLVFHSFHSAHPSTWVRDQVGRREPSVDQLPEFVGAREPLGLVLRAGGRCHDGQAAQEPDRRARFQRGHGCAVVRLGRRVAATRAERDPAQWNARRRRPVAKANRTVIAA</sequence>
<dbReference type="AlphaFoldDB" id="A0A5N0V7J7"/>